<dbReference type="InterPro" id="IPR024702">
    <property type="entry name" value="Uncharacterised_YmfJ"/>
</dbReference>
<gene>
    <name evidence="1" type="ORF">Psch_03300</name>
</gene>
<dbReference type="PIRSF" id="PIRSF004764">
    <property type="entry name" value="YmfJ"/>
    <property type="match status" value="1"/>
</dbReference>
<dbReference type="Gene3D" id="1.10.760.20">
    <property type="entry name" value="Protein of unknown function DUF3243"/>
    <property type="match status" value="1"/>
</dbReference>
<comment type="caution">
    <text evidence="1">The sequence shown here is derived from an EMBL/GenBank/DDBJ whole genome shotgun (WGS) entry which is preliminary data.</text>
</comment>
<sequence>MLNPVNLSNTDWDTWKKTLGQAVEFAEGLGISKQKISSLAQQAGDLLAESVPPANPEQKAIKELWDVAGPEERKVLATLMTRLVS</sequence>
<dbReference type="AlphaFoldDB" id="A0A4Y7R7E1"/>
<keyword evidence="2" id="KW-1185">Reference proteome</keyword>
<evidence type="ECO:0000313" key="2">
    <source>
        <dbReference type="Proteomes" id="UP000298324"/>
    </source>
</evidence>
<dbReference type="EMBL" id="QFGA01000003">
    <property type="protein sequence ID" value="TEB04540.1"/>
    <property type="molecule type" value="Genomic_DNA"/>
</dbReference>
<dbReference type="RefSeq" id="WP_134218803.1">
    <property type="nucleotide sequence ID" value="NZ_QFGA01000003.1"/>
</dbReference>
<dbReference type="Proteomes" id="UP000298324">
    <property type="component" value="Unassembled WGS sequence"/>
</dbReference>
<name>A0A4Y7R7E1_9FIRM</name>
<accession>A0A4Y7R7E1</accession>
<proteinExistence type="predicted"/>
<evidence type="ECO:0008006" key="3">
    <source>
        <dbReference type="Google" id="ProtNLM"/>
    </source>
</evidence>
<dbReference type="InterPro" id="IPR021637">
    <property type="entry name" value="DUF3243"/>
</dbReference>
<reference evidence="1 2" key="1">
    <citation type="journal article" date="2018" name="Environ. Microbiol.">
        <title>Novel energy conservation strategies and behaviour of Pelotomaculum schinkii driving syntrophic propionate catabolism.</title>
        <authorList>
            <person name="Hidalgo-Ahumada C.A.P."/>
            <person name="Nobu M.K."/>
            <person name="Narihiro T."/>
            <person name="Tamaki H."/>
            <person name="Liu W.T."/>
            <person name="Kamagata Y."/>
            <person name="Stams A.J.M."/>
            <person name="Imachi H."/>
            <person name="Sousa D.Z."/>
        </authorList>
    </citation>
    <scope>NUCLEOTIDE SEQUENCE [LARGE SCALE GENOMIC DNA]</scope>
    <source>
        <strain evidence="1 2">HH</strain>
    </source>
</reference>
<evidence type="ECO:0000313" key="1">
    <source>
        <dbReference type="EMBL" id="TEB04540.1"/>
    </source>
</evidence>
<protein>
    <recommendedName>
        <fullName evidence="3">DUF3243 domain-containing protein</fullName>
    </recommendedName>
</protein>
<organism evidence="1 2">
    <name type="scientific">Pelotomaculum schinkii</name>
    <dbReference type="NCBI Taxonomy" id="78350"/>
    <lineage>
        <taxon>Bacteria</taxon>
        <taxon>Bacillati</taxon>
        <taxon>Bacillota</taxon>
        <taxon>Clostridia</taxon>
        <taxon>Eubacteriales</taxon>
        <taxon>Desulfotomaculaceae</taxon>
        <taxon>Pelotomaculum</taxon>
    </lineage>
</organism>
<dbReference type="InterPro" id="IPR038292">
    <property type="entry name" value="YmfJ/YflH_sf"/>
</dbReference>
<dbReference type="Pfam" id="PF11588">
    <property type="entry name" value="DUF3243"/>
    <property type="match status" value="1"/>
</dbReference>